<dbReference type="Proteomes" id="UP001330434">
    <property type="component" value="Chromosome"/>
</dbReference>
<sequence>MKKTFIFINTIFLSVSSLSAAETSQKIALKACTVMWPPFITKKEGTQDIEGPDTEILKLIASRQNYEISIQEVPWKRCLNMAQTGDVDIVFSASDKAERREFLLYPKTQLHTTRYVFAVKPDTKTDWATSKDPKSLPQPVGSVLGYSVTDELKGKQVKVDDGATTDPQNVDKFFSGRINSFVIEESVLNALLAGKYAEDKKSKGIEILKPPYEDSKNYYITISKTAGKSPEAAQTILKNFEGELEKMSASGEIKKIYEGAFKKVE</sequence>
<feature type="domain" description="Solute-binding protein family 3/N-terminal" evidence="3">
    <location>
        <begin position="28"/>
        <end position="264"/>
    </location>
</feature>
<accession>A0ABZ2CAX8</accession>
<gene>
    <name evidence="4" type="ORF">Bealeia1_01788</name>
</gene>
<evidence type="ECO:0000259" key="3">
    <source>
        <dbReference type="SMART" id="SM00062"/>
    </source>
</evidence>
<keyword evidence="1 2" id="KW-0732">Signal</keyword>
<dbReference type="Pfam" id="PF00497">
    <property type="entry name" value="SBP_bac_3"/>
    <property type="match status" value="1"/>
</dbReference>
<evidence type="ECO:0000313" key="4">
    <source>
        <dbReference type="EMBL" id="WVX67574.1"/>
    </source>
</evidence>
<feature type="chain" id="PRO_5045073627" evidence="2">
    <location>
        <begin position="21"/>
        <end position="265"/>
    </location>
</feature>
<organism evidence="4 5">
    <name type="scientific">Candidatus Bealeia paramacronuclearis</name>
    <dbReference type="NCBI Taxonomy" id="1921001"/>
    <lineage>
        <taxon>Bacteria</taxon>
        <taxon>Pseudomonadati</taxon>
        <taxon>Pseudomonadota</taxon>
        <taxon>Alphaproteobacteria</taxon>
        <taxon>Holosporales</taxon>
        <taxon>Holosporaceae</taxon>
        <taxon>Candidatus Bealeia</taxon>
    </lineage>
</organism>
<dbReference type="RefSeq" id="WP_331256291.1">
    <property type="nucleotide sequence ID" value="NZ_CP133270.1"/>
</dbReference>
<evidence type="ECO:0000256" key="1">
    <source>
        <dbReference type="ARBA" id="ARBA00022729"/>
    </source>
</evidence>
<dbReference type="Gene3D" id="3.40.190.10">
    <property type="entry name" value="Periplasmic binding protein-like II"/>
    <property type="match status" value="2"/>
</dbReference>
<evidence type="ECO:0000313" key="5">
    <source>
        <dbReference type="Proteomes" id="UP001330434"/>
    </source>
</evidence>
<name>A0ABZ2CAX8_9PROT</name>
<protein>
    <submittedName>
        <fullName evidence="4">ABC-type amino acid transport/signal transduction system</fullName>
    </submittedName>
</protein>
<feature type="signal peptide" evidence="2">
    <location>
        <begin position="1"/>
        <end position="20"/>
    </location>
</feature>
<proteinExistence type="predicted"/>
<dbReference type="InterPro" id="IPR001638">
    <property type="entry name" value="Solute-binding_3/MltF_N"/>
</dbReference>
<dbReference type="EMBL" id="CP133270">
    <property type="protein sequence ID" value="WVX67574.1"/>
    <property type="molecule type" value="Genomic_DNA"/>
</dbReference>
<reference evidence="4 5" key="1">
    <citation type="journal article" date="2024" name="Environ. Microbiol.">
        <title>Novel evolutionary insights on the interactions of the Holosporales (Alphaproteobacteria) with eukaryotic hosts from comparative genomics.</title>
        <authorList>
            <person name="Giovannini M."/>
            <person name="Petroni G."/>
            <person name="Castelli M."/>
        </authorList>
    </citation>
    <scope>NUCLEOTIDE SEQUENCE [LARGE SCALE GENOMIC DNA]</scope>
    <source>
        <strain evidence="4 5">US_Bl 15I1</strain>
    </source>
</reference>
<dbReference type="SMART" id="SM00062">
    <property type="entry name" value="PBPb"/>
    <property type="match status" value="1"/>
</dbReference>
<evidence type="ECO:0000256" key="2">
    <source>
        <dbReference type="SAM" id="SignalP"/>
    </source>
</evidence>
<keyword evidence="5" id="KW-1185">Reference proteome</keyword>
<dbReference type="SUPFAM" id="SSF53850">
    <property type="entry name" value="Periplasmic binding protein-like II"/>
    <property type="match status" value="1"/>
</dbReference>
<dbReference type="PANTHER" id="PTHR35936">
    <property type="entry name" value="MEMBRANE-BOUND LYTIC MUREIN TRANSGLYCOSYLASE F"/>
    <property type="match status" value="1"/>
</dbReference>
<dbReference type="PANTHER" id="PTHR35936:SF25">
    <property type="entry name" value="ABC TRANSPORTER SUBSTRATE-BINDING PROTEIN"/>
    <property type="match status" value="1"/>
</dbReference>